<feature type="domain" description="CheW-like" evidence="1">
    <location>
        <begin position="314"/>
        <end position="453"/>
    </location>
</feature>
<dbReference type="PANTHER" id="PTHR22617:SF23">
    <property type="entry name" value="CHEMOTAXIS PROTEIN CHEW"/>
    <property type="match status" value="1"/>
</dbReference>
<keyword evidence="3" id="KW-1185">Reference proteome</keyword>
<dbReference type="SMART" id="SM00260">
    <property type="entry name" value="CheW"/>
    <property type="match status" value="1"/>
</dbReference>
<dbReference type="Pfam" id="PF01584">
    <property type="entry name" value="CheW"/>
    <property type="match status" value="2"/>
</dbReference>
<name>A0A420W961_9BACT</name>
<dbReference type="InterPro" id="IPR039315">
    <property type="entry name" value="CheW"/>
</dbReference>
<protein>
    <submittedName>
        <fullName evidence="2">Chemotaxis signal transduction protein</fullName>
    </submittedName>
</protein>
<reference evidence="2 3" key="1">
    <citation type="submission" date="2018-10" db="EMBL/GenBank/DDBJ databases">
        <title>Genomic Encyclopedia of Type Strains, Phase IV (KMG-IV): sequencing the most valuable type-strain genomes for metagenomic binning, comparative biology and taxonomic classification.</title>
        <authorList>
            <person name="Goeker M."/>
        </authorList>
    </citation>
    <scope>NUCLEOTIDE SEQUENCE [LARGE SCALE GENOMIC DNA]</scope>
    <source>
        <strain evidence="2 3">DSM 15521</strain>
    </source>
</reference>
<accession>A0A420W961</accession>
<dbReference type="SUPFAM" id="SSF50341">
    <property type="entry name" value="CheW-like"/>
    <property type="match status" value="3"/>
</dbReference>
<evidence type="ECO:0000313" key="3">
    <source>
        <dbReference type="Proteomes" id="UP000280881"/>
    </source>
</evidence>
<evidence type="ECO:0000259" key="1">
    <source>
        <dbReference type="PROSITE" id="PS50851"/>
    </source>
</evidence>
<dbReference type="AlphaFoldDB" id="A0A420W961"/>
<dbReference type="EMBL" id="RBIE01000001">
    <property type="protein sequence ID" value="RKQ63873.1"/>
    <property type="molecule type" value="Genomic_DNA"/>
</dbReference>
<evidence type="ECO:0000313" key="2">
    <source>
        <dbReference type="EMBL" id="RKQ63873.1"/>
    </source>
</evidence>
<dbReference type="GO" id="GO:0005829">
    <property type="term" value="C:cytosol"/>
    <property type="evidence" value="ECO:0007669"/>
    <property type="project" value="TreeGrafter"/>
</dbReference>
<comment type="caution">
    <text evidence="2">The sequence shown here is derived from an EMBL/GenBank/DDBJ whole genome shotgun (WGS) entry which is preliminary data.</text>
</comment>
<dbReference type="RefSeq" id="WP_121170141.1">
    <property type="nucleotide sequence ID" value="NZ_RBIE01000001.1"/>
</dbReference>
<organism evidence="2 3">
    <name type="scientific">Thermovibrio guaymasensis</name>
    <dbReference type="NCBI Taxonomy" id="240167"/>
    <lineage>
        <taxon>Bacteria</taxon>
        <taxon>Pseudomonadati</taxon>
        <taxon>Aquificota</taxon>
        <taxon>Aquificia</taxon>
        <taxon>Desulfurobacteriales</taxon>
        <taxon>Desulfurobacteriaceae</taxon>
        <taxon>Thermovibrio</taxon>
    </lineage>
</organism>
<proteinExistence type="predicted"/>
<gene>
    <name evidence="2" type="ORF">C7457_0757</name>
</gene>
<dbReference type="InterPro" id="IPR002545">
    <property type="entry name" value="CheW-lke_dom"/>
</dbReference>
<dbReference type="GO" id="GO:0007165">
    <property type="term" value="P:signal transduction"/>
    <property type="evidence" value="ECO:0007669"/>
    <property type="project" value="InterPro"/>
</dbReference>
<dbReference type="Gene3D" id="2.30.30.40">
    <property type="entry name" value="SH3 Domains"/>
    <property type="match status" value="2"/>
</dbReference>
<dbReference type="PROSITE" id="PS50851">
    <property type="entry name" value="CHEW"/>
    <property type="match status" value="2"/>
</dbReference>
<dbReference type="PANTHER" id="PTHR22617">
    <property type="entry name" value="CHEMOTAXIS SENSOR HISTIDINE KINASE-RELATED"/>
    <property type="match status" value="1"/>
</dbReference>
<dbReference type="GO" id="GO:0006935">
    <property type="term" value="P:chemotaxis"/>
    <property type="evidence" value="ECO:0007669"/>
    <property type="project" value="InterPro"/>
</dbReference>
<dbReference type="Gene3D" id="2.40.50.180">
    <property type="entry name" value="CheA-289, Domain 4"/>
    <property type="match status" value="2"/>
</dbReference>
<feature type="domain" description="CheW-like" evidence="1">
    <location>
        <begin position="4"/>
        <end position="144"/>
    </location>
</feature>
<dbReference type="Proteomes" id="UP000280881">
    <property type="component" value="Unassembled WGS sequence"/>
</dbReference>
<sequence>MDGKVNLLVFRVGEIYFSINTELIKEIVEVNEENIFPALSFPDTALGFLKHKNKAFVLVCLAKFLDIHSCTDVNGKDAVIVNISGRSWAVLADEIEGIFEVERSEYTTGEVNICQVEGKVVEELTAEFFLKEVNVPGIFEEEDQEEENFDLRSLEEKERILILETNGNLVGIQAEKVLKIEYSDNVQSKTFIDKDQLFEKAYVVGNKIVKATALSKFVGTGISTVRENPILIILKKDDKIIGFEVDEIIDFLELDQTSHFEDRKSDSKFKYFVNYKGKVVPVLSDLFIDNFLQKEGLKDEVSQEEFFREDPENEISFLVISIGEKEFLVEIESIVKIYKLDDVNLSPYPTRVEAIEGIVTTKNTSYFLVTLEKVLGTKIEDSEENRILIFRTIEGNEIALKISEVTNILSVPKRFYYKVTESKNYLVKGVVTGEENKLYEVLNPEAVFAKKEKEELPK</sequence>
<dbReference type="InterPro" id="IPR036061">
    <property type="entry name" value="CheW-like_dom_sf"/>
</dbReference>